<dbReference type="OrthoDB" id="9959836at2"/>
<dbReference type="EMBL" id="CP042243">
    <property type="protein sequence ID" value="QEK11656.1"/>
    <property type="molecule type" value="Genomic_DNA"/>
</dbReference>
<dbReference type="KEGG" id="crs:FQB35_04375"/>
<keyword evidence="2" id="KW-1185">Reference proteome</keyword>
<dbReference type="RefSeq" id="WP_148808811.1">
    <property type="nucleotide sequence ID" value="NZ_CP042243.1"/>
</dbReference>
<proteinExistence type="predicted"/>
<accession>A0A5C0SD36</accession>
<dbReference type="AlphaFoldDB" id="A0A5C0SD36"/>
<dbReference type="Proteomes" id="UP000324646">
    <property type="component" value="Chromosome"/>
</dbReference>
<gene>
    <name evidence="1" type="ORF">FQB35_04375</name>
</gene>
<reference evidence="1 2" key="1">
    <citation type="submission" date="2019-07" db="EMBL/GenBank/DDBJ databases">
        <title>Complete genome of Crassaminicella thermophila SY095.</title>
        <authorList>
            <person name="Li X."/>
        </authorList>
    </citation>
    <scope>NUCLEOTIDE SEQUENCE [LARGE SCALE GENOMIC DNA]</scope>
    <source>
        <strain evidence="1 2">SY095</strain>
    </source>
</reference>
<name>A0A5C0SD36_CRATE</name>
<organism evidence="1 2">
    <name type="scientific">Crassaminicella thermophila</name>
    <dbReference type="NCBI Taxonomy" id="2599308"/>
    <lineage>
        <taxon>Bacteria</taxon>
        <taxon>Bacillati</taxon>
        <taxon>Bacillota</taxon>
        <taxon>Clostridia</taxon>
        <taxon>Eubacteriales</taxon>
        <taxon>Clostridiaceae</taxon>
        <taxon>Crassaminicella</taxon>
    </lineage>
</organism>
<protein>
    <submittedName>
        <fullName evidence="1">Uncharacterized protein</fullName>
    </submittedName>
</protein>
<sequence>MAKQKIKVVVNIPDKEYASELKAKAMADIIAARISKLPYEQQILAYEKIERTYEQRGNER</sequence>
<evidence type="ECO:0000313" key="2">
    <source>
        <dbReference type="Proteomes" id="UP000324646"/>
    </source>
</evidence>
<evidence type="ECO:0000313" key="1">
    <source>
        <dbReference type="EMBL" id="QEK11656.1"/>
    </source>
</evidence>